<dbReference type="RefSeq" id="WP_156331677.1">
    <property type="nucleotide sequence ID" value="NZ_CP159837.1"/>
</dbReference>
<protein>
    <recommendedName>
        <fullName evidence="2">Transposase</fullName>
    </recommendedName>
</protein>
<sequence>MEVQKETRFLRQGAIAKKRNRVSVVDIIVNCGVTERNPVSQTRRDRSWSAEVGVGAIAWELGVGSKG</sequence>
<dbReference type="AlphaFoldDB" id="A0AAU8JKK3"/>
<name>A0AAU8JKK3_9CYAN</name>
<accession>A0AAU8JKK3</accession>
<gene>
    <name evidence="1" type="ORF">ABWT76_001507</name>
</gene>
<evidence type="ECO:0008006" key="2">
    <source>
        <dbReference type="Google" id="ProtNLM"/>
    </source>
</evidence>
<dbReference type="EMBL" id="CP159837">
    <property type="protein sequence ID" value="XCM38647.1"/>
    <property type="molecule type" value="Genomic_DNA"/>
</dbReference>
<evidence type="ECO:0000313" key="1">
    <source>
        <dbReference type="EMBL" id="XCM38647.1"/>
    </source>
</evidence>
<reference evidence="1" key="1">
    <citation type="submission" date="2024-07" db="EMBL/GenBank/DDBJ databases">
        <authorList>
            <person name="Kim Y.J."/>
            <person name="Jeong J.Y."/>
        </authorList>
    </citation>
    <scope>NUCLEOTIDE SEQUENCE</scope>
    <source>
        <strain evidence="1">GIHE-MW2</strain>
    </source>
</reference>
<proteinExistence type="predicted"/>
<organism evidence="1">
    <name type="scientific">Planktothricoides raciborskii GIHE-MW2</name>
    <dbReference type="NCBI Taxonomy" id="2792601"/>
    <lineage>
        <taxon>Bacteria</taxon>
        <taxon>Bacillati</taxon>
        <taxon>Cyanobacteriota</taxon>
        <taxon>Cyanophyceae</taxon>
        <taxon>Oscillatoriophycideae</taxon>
        <taxon>Oscillatoriales</taxon>
        <taxon>Oscillatoriaceae</taxon>
        <taxon>Planktothricoides</taxon>
    </lineage>
</organism>